<reference evidence="2 3" key="1">
    <citation type="submission" date="2024-10" db="EMBL/GenBank/DDBJ databases">
        <title>Updated reference genomes for cyclostephanoid diatoms.</title>
        <authorList>
            <person name="Roberts W.R."/>
            <person name="Alverson A.J."/>
        </authorList>
    </citation>
    <scope>NUCLEOTIDE SEQUENCE [LARGE SCALE GENOMIC DNA]</scope>
    <source>
        <strain evidence="2 3">AJA010-31</strain>
    </source>
</reference>
<evidence type="ECO:0000313" key="3">
    <source>
        <dbReference type="Proteomes" id="UP001530400"/>
    </source>
</evidence>
<feature type="compositionally biased region" description="Basic and acidic residues" evidence="1">
    <location>
        <begin position="59"/>
        <end position="68"/>
    </location>
</feature>
<dbReference type="AlphaFoldDB" id="A0ABD3MMF4"/>
<feature type="compositionally biased region" description="Polar residues" evidence="1">
    <location>
        <begin position="214"/>
        <end position="244"/>
    </location>
</feature>
<feature type="compositionally biased region" description="Polar residues" evidence="1">
    <location>
        <begin position="260"/>
        <end position="277"/>
    </location>
</feature>
<accession>A0ABD3MMF4</accession>
<comment type="caution">
    <text evidence="2">The sequence shown here is derived from an EMBL/GenBank/DDBJ whole genome shotgun (WGS) entry which is preliminary data.</text>
</comment>
<organism evidence="2 3">
    <name type="scientific">Cyclotella atomus</name>
    <dbReference type="NCBI Taxonomy" id="382360"/>
    <lineage>
        <taxon>Eukaryota</taxon>
        <taxon>Sar</taxon>
        <taxon>Stramenopiles</taxon>
        <taxon>Ochrophyta</taxon>
        <taxon>Bacillariophyta</taxon>
        <taxon>Coscinodiscophyceae</taxon>
        <taxon>Thalassiosirophycidae</taxon>
        <taxon>Stephanodiscales</taxon>
        <taxon>Stephanodiscaceae</taxon>
        <taxon>Cyclotella</taxon>
    </lineage>
</organism>
<name>A0ABD3MMF4_9STRA</name>
<feature type="region of interest" description="Disordered" evidence="1">
    <location>
        <begin position="214"/>
        <end position="278"/>
    </location>
</feature>
<dbReference type="EMBL" id="JALLPJ020001408">
    <property type="protein sequence ID" value="KAL3765099.1"/>
    <property type="molecule type" value="Genomic_DNA"/>
</dbReference>
<sequence>MDLLTGYGSSSSSDAPPPKQPQPKATTKPAAQPTAAANTKPKKKGRRLLSLQAVLPPEILDRLSRPEGEDSDSDSEEKRDAKRIKVGGDRSGVKSLLDELRCATLHKVVVSKKPNDSTTKETQKNEGLGLAFMSYTTESKAIKLDEVVDVHAVKPKSAEAIKTNVSQVPKAAQKRPAFTRISAAAPIPRSMQQNAQPVEPIATSYPIQSEMSTYTPQTAAHQHASHTTSESYTETNNPQLNMNSRKQRREQERSLRSGAAFQNNNHSNTMELHQPSPTEYAPTAHMAAIASRAAHLRNLGNVDDNDTSNYGEYAQQQRKAVGVAMYDPKSGTDVKGGVTGKHKSKHQINQLMVSAMGLEASRAGEAELARLGLGSGGGKASGGRAEAKSKYGW</sequence>
<feature type="compositionally biased region" description="Low complexity" evidence="1">
    <location>
        <begin position="22"/>
        <end position="39"/>
    </location>
</feature>
<gene>
    <name evidence="2" type="ORF">ACHAWO_009418</name>
</gene>
<protein>
    <submittedName>
        <fullName evidence="2">Uncharacterized protein</fullName>
    </submittedName>
</protein>
<evidence type="ECO:0000256" key="1">
    <source>
        <dbReference type="SAM" id="MobiDB-lite"/>
    </source>
</evidence>
<proteinExistence type="predicted"/>
<keyword evidence="3" id="KW-1185">Reference proteome</keyword>
<feature type="region of interest" description="Disordered" evidence="1">
    <location>
        <begin position="1"/>
        <end position="90"/>
    </location>
</feature>
<dbReference type="Proteomes" id="UP001530400">
    <property type="component" value="Unassembled WGS sequence"/>
</dbReference>
<feature type="region of interest" description="Disordered" evidence="1">
    <location>
        <begin position="372"/>
        <end position="393"/>
    </location>
</feature>
<evidence type="ECO:0000313" key="2">
    <source>
        <dbReference type="EMBL" id="KAL3765099.1"/>
    </source>
</evidence>